<dbReference type="Pfam" id="PF13369">
    <property type="entry name" value="Transglut_core2"/>
    <property type="match status" value="1"/>
</dbReference>
<comment type="similarity">
    <text evidence="1">Belongs to the UPF0162 family.</text>
</comment>
<dbReference type="Proteomes" id="UP000199513">
    <property type="component" value="Unassembled WGS sequence"/>
</dbReference>
<gene>
    <name evidence="3" type="ORF">SAMN04488541_1005111</name>
</gene>
<reference evidence="3 4" key="1">
    <citation type="submission" date="2016-10" db="EMBL/GenBank/DDBJ databases">
        <authorList>
            <person name="de Groot N.N."/>
        </authorList>
    </citation>
    <scope>NUCLEOTIDE SEQUENCE [LARGE SCALE GENOMIC DNA]</scope>
    <source>
        <strain>GEY</strain>
        <strain evidence="4">DSM 9560</strain>
    </source>
</reference>
<evidence type="ECO:0000313" key="4">
    <source>
        <dbReference type="Proteomes" id="UP000199513"/>
    </source>
</evidence>
<feature type="domain" description="Protein SirB1 N-terminal" evidence="2">
    <location>
        <begin position="112"/>
        <end position="261"/>
    </location>
</feature>
<dbReference type="EMBL" id="FONY01000005">
    <property type="protein sequence ID" value="SFE70524.1"/>
    <property type="molecule type" value="Genomic_DNA"/>
</dbReference>
<protein>
    <submittedName>
        <fullName evidence="3">Regulator of sirC expression, contains transglutaminase-like and TPR domains</fullName>
    </submittedName>
</protein>
<proteinExistence type="inferred from homology"/>
<dbReference type="PANTHER" id="PTHR31350">
    <property type="entry name" value="SI:DKEY-261L7.2"/>
    <property type="match status" value="1"/>
</dbReference>
<dbReference type="STRING" id="1003.SAMN04488541_1005111"/>
<dbReference type="PANTHER" id="PTHR31350:SF27">
    <property type="entry name" value="HEMIMETHYLATED DNA-BINDING DOMAIN-CONTAINING PROTEIN"/>
    <property type="match status" value="1"/>
</dbReference>
<dbReference type="AlphaFoldDB" id="A0A1I2CQL5"/>
<dbReference type="InterPro" id="IPR032698">
    <property type="entry name" value="SirB1_N"/>
</dbReference>
<evidence type="ECO:0000256" key="1">
    <source>
        <dbReference type="ARBA" id="ARBA00007100"/>
    </source>
</evidence>
<name>A0A1I2CQL5_9BACT</name>
<evidence type="ECO:0000259" key="2">
    <source>
        <dbReference type="Pfam" id="PF13369"/>
    </source>
</evidence>
<organism evidence="3 4">
    <name type="scientific">Thermoflexibacter ruber</name>
    <dbReference type="NCBI Taxonomy" id="1003"/>
    <lineage>
        <taxon>Bacteria</taxon>
        <taxon>Pseudomonadati</taxon>
        <taxon>Bacteroidota</taxon>
        <taxon>Cytophagia</taxon>
        <taxon>Cytophagales</taxon>
        <taxon>Thermoflexibacteraceae</taxon>
        <taxon>Thermoflexibacter</taxon>
    </lineage>
</organism>
<keyword evidence="4" id="KW-1185">Reference proteome</keyword>
<sequence length="291" mass="34183">MTAKNTMNDTVINEKEIKAMVSLLDDDDVEVVSIIEEKIATLGEQVIPFLEEEWLRQFNPLVQKRIEQLLHSINYNSVRERLAYWVKYEEKDLLKGMWIVATYQYPDLSLEDLRKQIDQLYYDTWAEFKVDLMPLDQIKLLNNIFFNKFRFKANTANIKAVSNSMLNNILEGKKSNPIGLCIVYMLIAQKLKLPVYGVNLPNIFILTYKTEKLQFYINVFNKGLTFVKNDIDNYILQLGITSRPMFYEPCSNLDIIKRVLRNLIVAYEDIGEKIKAEEVQNLLTWLPEDKF</sequence>
<evidence type="ECO:0000313" key="3">
    <source>
        <dbReference type="EMBL" id="SFE70524.1"/>
    </source>
</evidence>
<accession>A0A1I2CQL5</accession>